<dbReference type="OrthoDB" id="285317at2"/>
<name>A0A1U7CN49_9BACT</name>
<evidence type="ECO:0000313" key="1">
    <source>
        <dbReference type="EMBL" id="APW60313.1"/>
    </source>
</evidence>
<dbReference type="Proteomes" id="UP000186309">
    <property type="component" value="Chromosome"/>
</dbReference>
<protein>
    <submittedName>
        <fullName evidence="1">Uncharacterized protein</fullName>
    </submittedName>
</protein>
<accession>A0A1U7CN49</accession>
<proteinExistence type="predicted"/>
<organism evidence="1 2">
    <name type="scientific">Paludisphaera borealis</name>
    <dbReference type="NCBI Taxonomy" id="1387353"/>
    <lineage>
        <taxon>Bacteria</taxon>
        <taxon>Pseudomonadati</taxon>
        <taxon>Planctomycetota</taxon>
        <taxon>Planctomycetia</taxon>
        <taxon>Isosphaerales</taxon>
        <taxon>Isosphaeraceae</taxon>
        <taxon>Paludisphaera</taxon>
    </lineage>
</organism>
<evidence type="ECO:0000313" key="2">
    <source>
        <dbReference type="Proteomes" id="UP000186309"/>
    </source>
</evidence>
<sequence>MANAKVVAGATRLKQTIRVLNDHWMLTEATWTDSVRKRFEDRHLAPLSSAVESAVIGLQKLADVLDQVRRDCSDRSESL</sequence>
<gene>
    <name evidence="1" type="ORF">BSF38_01781</name>
</gene>
<dbReference type="KEGG" id="pbor:BSF38_01781"/>
<dbReference type="AlphaFoldDB" id="A0A1U7CN49"/>
<reference evidence="2" key="1">
    <citation type="submission" date="2016-12" db="EMBL/GenBank/DDBJ databases">
        <title>Comparative genomics of four Isosphaeraceae planctomycetes: a common pool of plasmids and glycoside hydrolase genes.</title>
        <authorList>
            <person name="Ivanova A."/>
        </authorList>
    </citation>
    <scope>NUCLEOTIDE SEQUENCE [LARGE SCALE GENOMIC DNA]</scope>
    <source>
        <strain evidence="2">PX4</strain>
    </source>
</reference>
<dbReference type="STRING" id="1387353.BSF38_01781"/>
<dbReference type="RefSeq" id="WP_076344862.1">
    <property type="nucleotide sequence ID" value="NZ_CP019082.1"/>
</dbReference>
<dbReference type="EMBL" id="CP019082">
    <property type="protein sequence ID" value="APW60313.1"/>
    <property type="molecule type" value="Genomic_DNA"/>
</dbReference>
<keyword evidence="2" id="KW-1185">Reference proteome</keyword>